<feature type="region of interest" description="Disordered" evidence="4">
    <location>
        <begin position="799"/>
        <end position="840"/>
    </location>
</feature>
<dbReference type="GO" id="GO:1903475">
    <property type="term" value="P:mitotic actomyosin contractile ring assembly"/>
    <property type="evidence" value="ECO:0007669"/>
    <property type="project" value="TreeGrafter"/>
</dbReference>
<dbReference type="PROSITE" id="PS51444">
    <property type="entry name" value="FH2"/>
    <property type="match status" value="1"/>
</dbReference>
<feature type="region of interest" description="Disordered" evidence="4">
    <location>
        <begin position="1663"/>
        <end position="1744"/>
    </location>
</feature>
<comment type="subunit">
    <text evidence="2">Component of a multi-subunit COQ enzyme complex, composed of at least COQ3, COQ4, COQ5, COQ6, COQ7 and COQ9.</text>
</comment>
<feature type="coiled-coil region" evidence="3">
    <location>
        <begin position="1335"/>
        <end position="1423"/>
    </location>
</feature>
<dbReference type="OrthoDB" id="1104827at2759"/>
<keyword evidence="2 5" id="KW-0472">Membrane</keyword>
<dbReference type="Proteomes" id="UP000757232">
    <property type="component" value="Unassembled WGS sequence"/>
</dbReference>
<dbReference type="SUPFAM" id="SSF101447">
    <property type="entry name" value="Formin homology 2 domain (FH2 domain)"/>
    <property type="match status" value="1"/>
</dbReference>
<dbReference type="Gene3D" id="1.20.144.10">
    <property type="entry name" value="Phosphatidic acid phosphatase type 2/haloperoxidase"/>
    <property type="match status" value="1"/>
</dbReference>
<dbReference type="PROSITE" id="PS51232">
    <property type="entry name" value="GBD_FH3"/>
    <property type="match status" value="1"/>
</dbReference>
<keyword evidence="2" id="KW-0479">Metal-binding</keyword>
<feature type="transmembrane region" description="Helical" evidence="5">
    <location>
        <begin position="125"/>
        <end position="146"/>
    </location>
</feature>
<evidence type="ECO:0000256" key="4">
    <source>
        <dbReference type="SAM" id="MobiDB-lite"/>
    </source>
</evidence>
<evidence type="ECO:0000313" key="10">
    <source>
        <dbReference type="Proteomes" id="UP000757232"/>
    </source>
</evidence>
<dbReference type="GO" id="GO:0031267">
    <property type="term" value="F:small GTPase binding"/>
    <property type="evidence" value="ECO:0007669"/>
    <property type="project" value="InterPro"/>
</dbReference>
<feature type="transmembrane region" description="Helical" evidence="5">
    <location>
        <begin position="203"/>
        <end position="221"/>
    </location>
</feature>
<feature type="binding site" evidence="2">
    <location>
        <position position="2494"/>
    </location>
    <ligand>
        <name>Fe cation</name>
        <dbReference type="ChEBI" id="CHEBI:24875"/>
        <label>2</label>
    </ligand>
</feature>
<feature type="compositionally biased region" description="Pro residues" evidence="4">
    <location>
        <begin position="1701"/>
        <end position="1714"/>
    </location>
</feature>
<evidence type="ECO:0000256" key="3">
    <source>
        <dbReference type="SAM" id="Coils"/>
    </source>
</evidence>
<keyword evidence="2" id="KW-0496">Mitochondrion</keyword>
<feature type="compositionally biased region" description="Basic and acidic residues" evidence="4">
    <location>
        <begin position="1588"/>
        <end position="1612"/>
    </location>
</feature>
<feature type="binding site" evidence="2">
    <location>
        <position position="2404"/>
    </location>
    <ligand>
        <name>Fe cation</name>
        <dbReference type="ChEBI" id="CHEBI:24875"/>
        <label>2</label>
    </ligand>
</feature>
<dbReference type="GO" id="GO:0051017">
    <property type="term" value="P:actin filament bundle assembly"/>
    <property type="evidence" value="ECO:0007669"/>
    <property type="project" value="TreeGrafter"/>
</dbReference>
<keyword evidence="2" id="KW-0503">Monooxygenase</keyword>
<feature type="compositionally biased region" description="Pro residues" evidence="4">
    <location>
        <begin position="1683"/>
        <end position="1693"/>
    </location>
</feature>
<keyword evidence="10" id="KW-1185">Reference proteome</keyword>
<feature type="compositionally biased region" description="Polar residues" evidence="4">
    <location>
        <begin position="1613"/>
        <end position="1631"/>
    </location>
</feature>
<dbReference type="GO" id="GO:0015629">
    <property type="term" value="C:actin cytoskeleton"/>
    <property type="evidence" value="ECO:0007669"/>
    <property type="project" value="UniProtKB-ARBA"/>
</dbReference>
<comment type="pathway">
    <text evidence="2">Cofactor biosynthesis; ubiquinone biosynthesis.</text>
</comment>
<dbReference type="Gene3D" id="1.10.238.150">
    <property type="entry name" value="Formin, FH3 diaphanous domain"/>
    <property type="match status" value="1"/>
</dbReference>
<dbReference type="InterPro" id="IPR000326">
    <property type="entry name" value="PAP2/HPO"/>
</dbReference>
<dbReference type="GO" id="GO:0031314">
    <property type="term" value="C:extrinsic component of mitochondrial inner membrane"/>
    <property type="evidence" value="ECO:0007669"/>
    <property type="project" value="UniProtKB-UniRule"/>
</dbReference>
<feature type="domain" description="GBD/FH3" evidence="7">
    <location>
        <begin position="914"/>
        <end position="1313"/>
    </location>
</feature>
<dbReference type="GO" id="GO:0016709">
    <property type="term" value="F:oxidoreductase activity, acting on paired donors, with incorporation or reduction of molecular oxygen, NAD(P)H as one donor, and incorporation of one atom of oxygen"/>
    <property type="evidence" value="ECO:0007669"/>
    <property type="project" value="UniProtKB-UniRule"/>
</dbReference>
<accession>A0A9Q5N4M4</accession>
<dbReference type="InterPro" id="IPR011989">
    <property type="entry name" value="ARM-like"/>
</dbReference>
<keyword evidence="2" id="KW-0408">Iron</keyword>
<dbReference type="SUPFAM" id="SSF48317">
    <property type="entry name" value="Acid phosphatase/Vanadium-dependent haloperoxidase"/>
    <property type="match status" value="1"/>
</dbReference>
<feature type="region of interest" description="Disordered" evidence="4">
    <location>
        <begin position="1457"/>
        <end position="1519"/>
    </location>
</feature>
<dbReference type="CDD" id="cd01042">
    <property type="entry name" value="DMQH"/>
    <property type="match status" value="1"/>
</dbReference>
<feature type="domain" description="FH2" evidence="8">
    <location>
        <begin position="1764"/>
        <end position="2165"/>
    </location>
</feature>
<dbReference type="SMART" id="SM00014">
    <property type="entry name" value="acidPPc"/>
    <property type="match status" value="1"/>
</dbReference>
<feature type="region of interest" description="Disordered" evidence="4">
    <location>
        <begin position="2197"/>
        <end position="2242"/>
    </location>
</feature>
<proteinExistence type="inferred from homology"/>
<dbReference type="GO" id="GO:0043332">
    <property type="term" value="C:mating projection tip"/>
    <property type="evidence" value="ECO:0007669"/>
    <property type="project" value="TreeGrafter"/>
</dbReference>
<comment type="function">
    <text evidence="2">Catalyzes the hydroxylation of 2-polyprenyl-3-methyl-6-methoxy-1,4-benzoquinol (DMQH2) during ubiquinone biosynthesis. Has also a structural role in the COQ enzyme complex, stabilizing other COQ polypeptides.</text>
</comment>
<dbReference type="Gene3D" id="1.25.10.10">
    <property type="entry name" value="Leucine-rich Repeat Variant"/>
    <property type="match status" value="1"/>
</dbReference>
<feature type="region of interest" description="Disordered" evidence="4">
    <location>
        <begin position="1539"/>
        <end position="1646"/>
    </location>
</feature>
<dbReference type="InterPro" id="IPR011566">
    <property type="entry name" value="Ubq_synth_Coq7"/>
</dbReference>
<gene>
    <name evidence="2" type="primary">COQ7</name>
    <name evidence="9" type="ORF">A7U60_g4869</name>
</gene>
<dbReference type="PANTHER" id="PTHR47102">
    <property type="entry name" value="PROTEIN BNI1"/>
    <property type="match status" value="1"/>
</dbReference>
<dbReference type="SUPFAM" id="SSF47240">
    <property type="entry name" value="Ferritin-like"/>
    <property type="match status" value="1"/>
</dbReference>
<feature type="compositionally biased region" description="Basic residues" evidence="4">
    <location>
        <begin position="2272"/>
        <end position="2282"/>
    </location>
</feature>
<keyword evidence="5" id="KW-0812">Transmembrane</keyword>
<feature type="compositionally biased region" description="Basic and acidic residues" evidence="4">
    <location>
        <begin position="2160"/>
        <end position="2172"/>
    </location>
</feature>
<comment type="subcellular location">
    <subcellularLocation>
        <location evidence="2">Mitochondrion inner membrane</location>
        <topology evidence="2">Peripheral membrane protein</topology>
        <orientation evidence="2">Matrix side</orientation>
    </subcellularLocation>
</comment>
<evidence type="ECO:0000259" key="6">
    <source>
        <dbReference type="PROSITE" id="PS51231"/>
    </source>
</evidence>
<sequence>MTSPSRSHAHRHGEKQLNPAVSTNGAAASGHIPSFSLGLWLRLQGVDLITMALMGAVGLGIYKAPPAPSRSFPVYNPDGGIVYPQFAYSLRKEIVPIWLAAFIAFMAPFVFIVIFQIRRRSIEDLLTTTMGLLKSLITAAVFQVWLKWLIGGLRPHFYAVCQPSVPTGGSQRGIGFANIMYDRSVCTGDKDEINDSLESFPSGHSTAGFAGLIYLALYFNAQLKVMSAHNPAYWKMIIFFAPILGATLIAGALTIDEFHNWYDVLAGAIIGTATAFVAFRQAFASVWDFRFNHIPLPRTSSLFHRYDPRSSSPLLSSGFAANGPFFTYQWQPAGALSPSWSLPVAREGGWGTLAEEQVGAPFDATAMSASNFTNGQRAGFTPTIVVDMNKEREWAGDIGMMDWDNTKIVFTKRSLIEFLKYTGTTVDTNFSNIAKLPSMHLIFYQSYRCLSFINDKEYATFGKICQDVAADVENHSTQSGSVETTASPPKEESGSFRPSRRVRTTPGGPTSGLFEEEFPDDALSQAPPKTKAIAEPVAPAANVDVKPIATEDIPLPTSGVRPSRRVRAAPGGKDSLAEGLWGGESNHTEFKPTRRVRQGPGGQDSVASNAYSGHRVRNSTYNLTSSVSPSPLFRRRQRQQDQQQEQRASEPVGRDVILYTLVFALTYHCLCICNHLNHHHYSPNPRRVRLRLCLCTMDTLFGRKKPRQRQTSTDLSERSVPYDKLGPASKSPIPVGTISHGLRTSASQISAPVTNPTLTSDGTEFNLHAMRRARSDRERTYAPPAWNMPKAPLISAASSSSATLSSNPSSSGSSTSFTTVTDSSHIRGSTASSSDKMSPNMSDFGGYPVASASSTYGNMNGVPRPMSVASSRSEGNRISKYAASLTPSDSLQSHYSHASHMFHHNKGAHDDFEFERPSDDVVEALFEQVRLKRDLGSLPSLSVGQKWQIVYNDEQLRWKEERVREEATKRQTEIGPSQTAFIKDSPEWYLKKFLDQTITPKQAASLLVSLRTGTVSWFRQFLAIQGTSVLANTLNNISRKGLNRRETDLALEYEVLKCLRHILNVEVGANEALIHPMIVNHIASTLNTSQISSRKVALEILTFLCYWKDGDHHELVIQALEALSQANGENGPYAFWFQTMERSLLGRGKMGSLVGASEEIRKNGGLDSSLNEYAQANLLVIHGVLDHIDDLDLRIHHRTRMEAAGLRRIMTICREFGYAQIETQLALIEKLIEADERALREQMDQEILRDYGNPHDVFNAVMAKTRGSKAHDYFLSVMQHLLLIHEEGQALAHYYQIIDSVVTDIVLDRQLNGAESKLGTSVARIIAQLNEAEQYQHIEEQANEVRAKALQLKFEKEALEEEVSQGSDGLVGRLKEKSAQLEEKLKSSRGTIELLQGRLEEQKRGYEEQITQLEAQILELFRMLKELGRGVEEIVDQSQSMDRKDLMATLEKQLQRNKTISMLEGRRESTQRKTKLGRRRSDDGEEDGAEPSRSLKRGSKAVGRGKKQSAYPDRGGVRDSQFADADEASVQEHIEQRIAAGVYPQREGTISSPRNAKLSPWRGNTSRLALDGDSSMQANGNHLLYPGHADDQERRFSRLSADDKESDSEYRQSSRSGFSASTEDTQATSVGSRRAEDRSSAGDDYAGGQLSLAEVLAKKMAGIQGGSNIGPPPEGSVSSDVPLTPPPPPPPPMSASASISSPPPPPPPPPPLPPVNFIASPPTFSAAPPPPPPPPLSAPPSMPGSARPSMYLGMNLNSLVMARKDISIAPSTKMKQLQWDKLPQTQVAKTLWNDEEPDKEKEWIKKLREQRIWEEMEEDFKAKQLVINLMAKQKKAELRSVLDPQTKKRVEILIQRLKNLQPEEIALKIEQFDKELCTETFLGELKNLLPTPEQVGKLAIYRNADAEELNRLHPADRLMVKLIQIDRLGPRIEAMLYRITFDETRTLLDQGASKLIEAGQGLLQASHFKELLSLILLIGNYMNGTGVKGGAFGFRVSSINKLVDTKSLNNTTLLHFLEKTVSQHFPEIADFLNELEKPADAYRVNVLELRKGFVELRDGLKKIKSELDEHFSDTDLNTPFVSQMWSFVGKASSRLEDLQDDIETADTMFNKAVSYYGEDDRGMTSSEFYGIFKTFVSSYKKCQTDNRIAQEEREAVDRRRKAVEEAKADRSARRQQAADDGAGDNAVLDNLLEKLRNGDSVGRKSRRNRRVNGSSAGPRRQTLDDNETADAPFEPSLSEAGDKTVDLARDMLAALKSDGFEAFTPTTPSRPDRRRRRNRPRRIISEFGAEETMASPTMSDDREFSGAEDGGDQYRTFSRPETPSEGGDFGQAIVEDADATASSTDVSVNGTPDLTAFQHARLDRAIRVDQAGEIAANYIYKGQMAVLGKDRTLRPIIQEMWDQEKKHIEVMDRLQVQHRVRPTVLSDVARAGGYALGAFTALMSKEAAMACTEAVETVIGEHYDDQLKEMESLPSDHPSVPLLREVIKEFRDDELEHLDTAVEHHAQRAPAHALLSAVVGTGCKVAIELCKRI</sequence>
<feature type="transmembrane region" description="Helical" evidence="5">
    <location>
        <begin position="94"/>
        <end position="113"/>
    </location>
</feature>
<dbReference type="SMART" id="SM01139">
    <property type="entry name" value="Drf_FH3"/>
    <property type="match status" value="1"/>
</dbReference>
<feature type="compositionally biased region" description="Polar residues" evidence="4">
    <location>
        <begin position="826"/>
        <end position="840"/>
    </location>
</feature>
<comment type="similarity">
    <text evidence="1">Belongs to the formin homology family. BNI1 subfamily.</text>
</comment>
<dbReference type="InterPro" id="IPR010473">
    <property type="entry name" value="GTPase-bd"/>
</dbReference>
<evidence type="ECO:0000259" key="7">
    <source>
        <dbReference type="PROSITE" id="PS51232"/>
    </source>
</evidence>
<comment type="catalytic activity">
    <reaction evidence="2">
        <text>a 5-methoxy-2-methyl-3-(all-trans-polyprenyl)benzene-1,4-diol + AH2 + O2 = a 3-demethylubiquinol + A + H2O</text>
        <dbReference type="Rhea" id="RHEA:50908"/>
        <dbReference type="Rhea" id="RHEA-COMP:10859"/>
        <dbReference type="Rhea" id="RHEA-COMP:10914"/>
        <dbReference type="ChEBI" id="CHEBI:13193"/>
        <dbReference type="ChEBI" id="CHEBI:15377"/>
        <dbReference type="ChEBI" id="CHEBI:15379"/>
        <dbReference type="ChEBI" id="CHEBI:17499"/>
        <dbReference type="ChEBI" id="CHEBI:84167"/>
        <dbReference type="ChEBI" id="CHEBI:84422"/>
        <dbReference type="EC" id="1.14.99.60"/>
    </reaction>
</comment>
<feature type="region of interest" description="Disordered" evidence="4">
    <location>
        <begin position="552"/>
        <end position="650"/>
    </location>
</feature>
<dbReference type="InterPro" id="IPR014767">
    <property type="entry name" value="DAD_dom"/>
</dbReference>
<dbReference type="EC" id="1.14.99.60" evidence="2"/>
<feature type="compositionally biased region" description="Low complexity" evidence="4">
    <location>
        <begin position="799"/>
        <end position="823"/>
    </location>
</feature>
<feature type="compositionally biased region" description="Polar residues" evidence="4">
    <location>
        <begin position="618"/>
        <end position="629"/>
    </location>
</feature>
<dbReference type="HAMAP" id="MF_01658">
    <property type="entry name" value="COQ7"/>
    <property type="match status" value="1"/>
</dbReference>
<name>A0A9Q5N4M4_SANBA</name>
<dbReference type="Pfam" id="PF03232">
    <property type="entry name" value="COQ7"/>
    <property type="match status" value="1"/>
</dbReference>
<dbReference type="EMBL" id="LNZH02000185">
    <property type="protein sequence ID" value="OCB88082.1"/>
    <property type="molecule type" value="Genomic_DNA"/>
</dbReference>
<feature type="region of interest" description="Disordered" evidence="4">
    <location>
        <begin position="476"/>
        <end position="516"/>
    </location>
</feature>
<dbReference type="SUPFAM" id="SSF48371">
    <property type="entry name" value="ARM repeat"/>
    <property type="match status" value="1"/>
</dbReference>
<dbReference type="GO" id="GO:0032153">
    <property type="term" value="C:cell division site"/>
    <property type="evidence" value="ECO:0007669"/>
    <property type="project" value="TreeGrafter"/>
</dbReference>
<keyword evidence="2" id="KW-0560">Oxidoreductase</keyword>
<feature type="transmembrane region" description="Helical" evidence="5">
    <location>
        <begin position="233"/>
        <end position="255"/>
    </location>
</feature>
<feature type="compositionally biased region" description="Pro residues" evidence="4">
    <location>
        <begin position="1727"/>
        <end position="1742"/>
    </location>
</feature>
<dbReference type="Pfam" id="PF02181">
    <property type="entry name" value="FH2"/>
    <property type="match status" value="1"/>
</dbReference>
<organism evidence="9 10">
    <name type="scientific">Sanghuangporus baumii</name>
    <name type="common">Phellinus baumii</name>
    <dbReference type="NCBI Taxonomy" id="108892"/>
    <lineage>
        <taxon>Eukaryota</taxon>
        <taxon>Fungi</taxon>
        <taxon>Dikarya</taxon>
        <taxon>Basidiomycota</taxon>
        <taxon>Agaricomycotina</taxon>
        <taxon>Agaricomycetes</taxon>
        <taxon>Hymenochaetales</taxon>
        <taxon>Hymenochaetaceae</taxon>
        <taxon>Sanghuangporus</taxon>
    </lineage>
</organism>
<dbReference type="PROSITE" id="PS51231">
    <property type="entry name" value="DAD"/>
    <property type="match status" value="1"/>
</dbReference>
<evidence type="ECO:0000256" key="1">
    <source>
        <dbReference type="ARBA" id="ARBA00037935"/>
    </source>
</evidence>
<keyword evidence="2" id="KW-0831">Ubiquinone biosynthesis</keyword>
<dbReference type="InterPro" id="IPR010472">
    <property type="entry name" value="FH3_dom"/>
</dbReference>
<feature type="compositionally biased region" description="Polar residues" evidence="4">
    <location>
        <begin position="476"/>
        <end position="487"/>
    </location>
</feature>
<feature type="domain" description="DAD" evidence="6">
    <location>
        <begin position="2183"/>
        <end position="2210"/>
    </location>
</feature>
<evidence type="ECO:0000259" key="8">
    <source>
        <dbReference type="PROSITE" id="PS51444"/>
    </source>
</evidence>
<dbReference type="GO" id="GO:0003779">
    <property type="term" value="F:actin binding"/>
    <property type="evidence" value="ECO:0007669"/>
    <property type="project" value="InterPro"/>
</dbReference>
<keyword evidence="3" id="KW-0175">Coiled coil</keyword>
<keyword evidence="5" id="KW-1133">Transmembrane helix</keyword>
<dbReference type="SMART" id="SM00498">
    <property type="entry name" value="FH2"/>
    <property type="match status" value="1"/>
</dbReference>
<dbReference type="InterPro" id="IPR014768">
    <property type="entry name" value="GBD/FH3_dom"/>
</dbReference>
<protein>
    <recommendedName>
        <fullName evidence="2">5-demethoxyubiquinone hydroxylase, mitochondrial</fullName>
        <shortName evidence="2">DMQ hydroxylase</shortName>
        <ecNumber evidence="2">1.14.99.60</ecNumber>
    </recommendedName>
    <alternativeName>
        <fullName evidence="2">Ubiquinone biosynthesis monooxygenase COQ7</fullName>
    </alternativeName>
</protein>
<feature type="transmembrane region" description="Helical" evidence="5">
    <location>
        <begin position="261"/>
        <end position="279"/>
    </location>
</feature>
<comment type="cofactor">
    <cofactor evidence="2">
        <name>Fe cation</name>
        <dbReference type="ChEBI" id="CHEBI:24875"/>
    </cofactor>
    <text evidence="2">Binds 2 iron ions per subunit.</text>
</comment>
<dbReference type="SMART" id="SM01140">
    <property type="entry name" value="Drf_GBD"/>
    <property type="match status" value="1"/>
</dbReference>
<dbReference type="PANTHER" id="PTHR47102:SF2">
    <property type="entry name" value="PROTEIN BNI1"/>
    <property type="match status" value="1"/>
</dbReference>
<dbReference type="CDD" id="cd03390">
    <property type="entry name" value="PAP2_containing_1_like"/>
    <property type="match status" value="1"/>
</dbReference>
<dbReference type="Pfam" id="PF01569">
    <property type="entry name" value="PAP2"/>
    <property type="match status" value="1"/>
</dbReference>
<comment type="similarity">
    <text evidence="2">Belongs to the COQ7 family.</text>
</comment>
<feature type="binding site" evidence="2">
    <location>
        <position position="2497"/>
    </location>
    <ligand>
        <name>Fe cation</name>
        <dbReference type="ChEBI" id="CHEBI:24875"/>
        <label>2</label>
    </ligand>
</feature>
<dbReference type="InterPro" id="IPR051661">
    <property type="entry name" value="Actin_filament_regulator"/>
</dbReference>
<reference evidence="9" key="1">
    <citation type="submission" date="2016-06" db="EMBL/GenBank/DDBJ databases">
        <title>Draft Genome sequence of the fungus Inonotus baumii.</title>
        <authorList>
            <person name="Zhu H."/>
            <person name="Lin W."/>
        </authorList>
    </citation>
    <scope>NUCLEOTIDE SEQUENCE</scope>
    <source>
        <strain evidence="9">821</strain>
    </source>
</reference>
<feature type="binding site" evidence="2">
    <location>
        <position position="2404"/>
    </location>
    <ligand>
        <name>Fe cation</name>
        <dbReference type="ChEBI" id="CHEBI:24875"/>
        <label>1</label>
    </ligand>
</feature>
<feature type="region of interest" description="Disordered" evidence="4">
    <location>
        <begin position="2160"/>
        <end position="2185"/>
    </location>
</feature>
<evidence type="ECO:0000313" key="9">
    <source>
        <dbReference type="EMBL" id="OCB88082.1"/>
    </source>
</evidence>
<dbReference type="GO" id="GO:0005938">
    <property type="term" value="C:cell cortex"/>
    <property type="evidence" value="ECO:0007669"/>
    <property type="project" value="UniProtKB-ARBA"/>
</dbReference>
<feature type="compositionally biased region" description="Low complexity" evidence="4">
    <location>
        <begin position="2174"/>
        <end position="2185"/>
    </location>
</feature>
<feature type="binding site" evidence="2">
    <location>
        <position position="2407"/>
    </location>
    <ligand>
        <name>Fe cation</name>
        <dbReference type="ChEBI" id="CHEBI:24875"/>
        <label>1</label>
    </ligand>
</feature>
<feature type="region of interest" description="Disordered" evidence="4">
    <location>
        <begin position="2259"/>
        <end position="2330"/>
    </location>
</feature>
<dbReference type="GO" id="GO:0008682">
    <property type="term" value="F:3-demethoxyubiquinol 3-hydroxylase activity"/>
    <property type="evidence" value="ECO:0007669"/>
    <property type="project" value="UniProtKB-EC"/>
</dbReference>
<evidence type="ECO:0000256" key="2">
    <source>
        <dbReference type="HAMAP-Rule" id="MF_03194"/>
    </source>
</evidence>
<feature type="binding site" evidence="2">
    <location>
        <position position="2456"/>
    </location>
    <ligand>
        <name>Fe cation</name>
        <dbReference type="ChEBI" id="CHEBI:24875"/>
        <label>2</label>
    </ligand>
</feature>
<feature type="binding site" evidence="2">
    <location>
        <position position="2494"/>
    </location>
    <ligand>
        <name>Fe cation</name>
        <dbReference type="ChEBI" id="CHEBI:24875"/>
        <label>1</label>
    </ligand>
</feature>
<dbReference type="InterPro" id="IPR009078">
    <property type="entry name" value="Ferritin-like_SF"/>
</dbReference>
<dbReference type="GO" id="GO:0046872">
    <property type="term" value="F:metal ion binding"/>
    <property type="evidence" value="ECO:0007669"/>
    <property type="project" value="UniProtKB-KW"/>
</dbReference>
<dbReference type="Gene3D" id="1.20.58.630">
    <property type="match status" value="1"/>
</dbReference>
<feature type="transmembrane region" description="Helical" evidence="5">
    <location>
        <begin position="39"/>
        <end position="62"/>
    </location>
</feature>
<feature type="binding site" evidence="2">
    <location>
        <position position="2373"/>
    </location>
    <ligand>
        <name>Fe cation</name>
        <dbReference type="ChEBI" id="CHEBI:24875"/>
        <label>1</label>
    </ligand>
</feature>
<comment type="caution">
    <text evidence="9">The sequence shown here is derived from an EMBL/GenBank/DDBJ whole genome shotgun (WGS) entry which is preliminary data.</text>
</comment>
<dbReference type="InterPro" id="IPR016024">
    <property type="entry name" value="ARM-type_fold"/>
</dbReference>
<feature type="compositionally biased region" description="Basic residues" evidence="4">
    <location>
        <begin position="1494"/>
        <end position="1507"/>
    </location>
</feature>
<dbReference type="Gene3D" id="1.20.58.2220">
    <property type="entry name" value="Formin, FH2 domain"/>
    <property type="match status" value="1"/>
</dbReference>
<keyword evidence="2" id="KW-0999">Mitochondrion inner membrane</keyword>
<evidence type="ECO:0000256" key="5">
    <source>
        <dbReference type="SAM" id="Phobius"/>
    </source>
</evidence>
<dbReference type="InterPro" id="IPR036938">
    <property type="entry name" value="PAP2/HPO_sf"/>
</dbReference>
<dbReference type="Pfam" id="PF06367">
    <property type="entry name" value="Drf_FH3"/>
    <property type="match status" value="1"/>
</dbReference>
<dbReference type="Pfam" id="PF06371">
    <property type="entry name" value="Drf_GBD"/>
    <property type="match status" value="1"/>
</dbReference>
<dbReference type="GO" id="GO:0051016">
    <property type="term" value="P:barbed-end actin filament capping"/>
    <property type="evidence" value="ECO:0007669"/>
    <property type="project" value="TreeGrafter"/>
</dbReference>
<dbReference type="GO" id="GO:0006744">
    <property type="term" value="P:ubiquinone biosynthetic process"/>
    <property type="evidence" value="ECO:0007669"/>
    <property type="project" value="UniProtKB-UniRule"/>
</dbReference>
<dbReference type="Gene3D" id="6.10.30.50">
    <property type="match status" value="1"/>
</dbReference>
<feature type="region of interest" description="Disordered" evidence="4">
    <location>
        <begin position="705"/>
        <end position="733"/>
    </location>
</feature>
<dbReference type="InterPro" id="IPR042201">
    <property type="entry name" value="FH2_Formin_sf"/>
</dbReference>
<dbReference type="InterPro" id="IPR015425">
    <property type="entry name" value="FH2_Formin"/>
</dbReference>